<reference evidence="1" key="1">
    <citation type="submission" date="2021-06" db="EMBL/GenBank/DDBJ databases">
        <authorList>
            <person name="Kallberg Y."/>
            <person name="Tangrot J."/>
            <person name="Rosling A."/>
        </authorList>
    </citation>
    <scope>NUCLEOTIDE SEQUENCE</scope>
    <source>
        <strain evidence="1">IA702</strain>
    </source>
</reference>
<proteinExistence type="predicted"/>
<dbReference type="Proteomes" id="UP000789572">
    <property type="component" value="Unassembled WGS sequence"/>
</dbReference>
<dbReference type="AlphaFoldDB" id="A0A9N9E969"/>
<evidence type="ECO:0000313" key="2">
    <source>
        <dbReference type="Proteomes" id="UP000789572"/>
    </source>
</evidence>
<gene>
    <name evidence="1" type="ORF">POCULU_LOCUS10774</name>
</gene>
<keyword evidence="2" id="KW-1185">Reference proteome</keyword>
<name>A0A9N9E969_9GLOM</name>
<evidence type="ECO:0000313" key="1">
    <source>
        <dbReference type="EMBL" id="CAG8667397.1"/>
    </source>
</evidence>
<accession>A0A9N9E969</accession>
<dbReference type="EMBL" id="CAJVPJ010006259">
    <property type="protein sequence ID" value="CAG8667397.1"/>
    <property type="molecule type" value="Genomic_DNA"/>
</dbReference>
<protein>
    <submittedName>
        <fullName evidence="1">773_t:CDS:1</fullName>
    </submittedName>
</protein>
<comment type="caution">
    <text evidence="1">The sequence shown here is derived from an EMBL/GenBank/DDBJ whole genome shotgun (WGS) entry which is preliminary data.</text>
</comment>
<sequence>MYDMYINYLRIIQYVMFLLPQFAVHNIPFIEEDSKSSFSFVSPDVKNHMKMSWE</sequence>
<organism evidence="1 2">
    <name type="scientific">Paraglomus occultum</name>
    <dbReference type="NCBI Taxonomy" id="144539"/>
    <lineage>
        <taxon>Eukaryota</taxon>
        <taxon>Fungi</taxon>
        <taxon>Fungi incertae sedis</taxon>
        <taxon>Mucoromycota</taxon>
        <taxon>Glomeromycotina</taxon>
        <taxon>Glomeromycetes</taxon>
        <taxon>Paraglomerales</taxon>
        <taxon>Paraglomeraceae</taxon>
        <taxon>Paraglomus</taxon>
    </lineage>
</organism>
<feature type="non-terminal residue" evidence="1">
    <location>
        <position position="54"/>
    </location>
</feature>